<protein>
    <submittedName>
        <fullName evidence="1">Uncharacterized protein</fullName>
    </submittedName>
</protein>
<dbReference type="HOGENOM" id="CLU_3026098_0_0_7"/>
<gene>
    <name evidence="1" type="ORF">HMPREF0462_0137</name>
</gene>
<reference evidence="1 2" key="1">
    <citation type="submission" date="2011-03" db="EMBL/GenBank/DDBJ databases">
        <authorList>
            <person name="Muzny D."/>
            <person name="Qin X."/>
            <person name="Deng J."/>
            <person name="Jiang H."/>
            <person name="Liu Y."/>
            <person name="Qu J."/>
            <person name="Song X.-Z."/>
            <person name="Zhang L."/>
            <person name="Thornton R."/>
            <person name="Coyle M."/>
            <person name="Francisco L."/>
            <person name="Jackson L."/>
            <person name="Javaid M."/>
            <person name="Korchina V."/>
            <person name="Kovar C."/>
            <person name="Mata R."/>
            <person name="Mathew T."/>
            <person name="Ngo R."/>
            <person name="Nguyen L."/>
            <person name="Nguyen N."/>
            <person name="Okwuonu G."/>
            <person name="Ongeri F."/>
            <person name="Pham C."/>
            <person name="Simmons D."/>
            <person name="Wilczek-Boney K."/>
            <person name="Hale W."/>
            <person name="Jakkamsetti A."/>
            <person name="Pham P."/>
            <person name="Ruth R."/>
            <person name="San Lucas F."/>
            <person name="Warren J."/>
            <person name="Zhang J."/>
            <person name="Zhao Z."/>
            <person name="Zhou C."/>
            <person name="Zhu D."/>
            <person name="Lee S."/>
            <person name="Bess C."/>
            <person name="Blankenburg K."/>
            <person name="Forbes L."/>
            <person name="Fu Q."/>
            <person name="Gubbala S."/>
            <person name="Hirani K."/>
            <person name="Jayaseelan J.C."/>
            <person name="Lara F."/>
            <person name="Munidasa M."/>
            <person name="Palculict T."/>
            <person name="Patil S."/>
            <person name="Pu L.-L."/>
            <person name="Saada N."/>
            <person name="Tang L."/>
            <person name="Weissenberger G."/>
            <person name="Zhu Y."/>
            <person name="Hemphill L."/>
            <person name="Shang Y."/>
            <person name="Youmans B."/>
            <person name="Ayvaz T."/>
            <person name="Ross M."/>
            <person name="Santibanez J."/>
            <person name="Aqrawi P."/>
            <person name="Gross S."/>
            <person name="Joshi V."/>
            <person name="Fowler G."/>
            <person name="Nazareth L."/>
            <person name="Reid J."/>
            <person name="Worley K."/>
            <person name="Petrosino J."/>
            <person name="Highlander S."/>
            <person name="Gibbs R."/>
            <person name="Gibbs R."/>
        </authorList>
    </citation>
    <scope>NUCLEOTIDE SEQUENCE [LARGE SCALE GENOMIC DNA]</scope>
    <source>
        <strain evidence="1 2">83</strain>
    </source>
</reference>
<organism evidence="1 2">
    <name type="scientific">Helicobacter pylori 83</name>
    <dbReference type="NCBI Taxonomy" id="585538"/>
    <lineage>
        <taxon>Bacteria</taxon>
        <taxon>Pseudomonadati</taxon>
        <taxon>Campylobacterota</taxon>
        <taxon>Epsilonproteobacteria</taxon>
        <taxon>Campylobacterales</taxon>
        <taxon>Helicobacteraceae</taxon>
        <taxon>Helicobacter</taxon>
    </lineage>
</organism>
<dbReference type="PATRIC" id="fig|585538.3.peg.143"/>
<accession>F4D370</accession>
<evidence type="ECO:0000313" key="2">
    <source>
        <dbReference type="Proteomes" id="UP000008459"/>
    </source>
</evidence>
<dbReference type="AlphaFoldDB" id="F4D370"/>
<dbReference type="KEGG" id="hpx:HMPREF0462_0137"/>
<dbReference type="EMBL" id="CP002605">
    <property type="protein sequence ID" value="AEE69742.1"/>
    <property type="molecule type" value="Genomic_DNA"/>
</dbReference>
<dbReference type="Proteomes" id="UP000008459">
    <property type="component" value="Chromosome"/>
</dbReference>
<sequence length="55" mass="6718">MQSNSEELFFNQAVFFKRFFGVRGFLNWGLWGRVISKYPPIPLRKWVLLKKWILQ</sequence>
<proteinExistence type="predicted"/>
<name>F4D370_HELPX</name>
<evidence type="ECO:0000313" key="1">
    <source>
        <dbReference type="EMBL" id="AEE69742.1"/>
    </source>
</evidence>